<evidence type="ECO:0000256" key="1">
    <source>
        <dbReference type="SAM" id="MobiDB-lite"/>
    </source>
</evidence>
<reference evidence="2 3" key="1">
    <citation type="submission" date="2020-08" db="EMBL/GenBank/DDBJ databases">
        <title>Complete genome and description of Campylobacter massiliensis Marseille-Q3452 sp. nov.</title>
        <authorList>
            <person name="Antezack A."/>
        </authorList>
    </citation>
    <scope>NUCLEOTIDE SEQUENCE [LARGE SCALE GENOMIC DNA]</scope>
    <source>
        <strain evidence="2 3">Marseille-Q3452</strain>
    </source>
</reference>
<proteinExistence type="predicted"/>
<feature type="compositionally biased region" description="Polar residues" evidence="1">
    <location>
        <begin position="214"/>
        <end position="225"/>
    </location>
</feature>
<dbReference type="GO" id="GO:0003677">
    <property type="term" value="F:DNA binding"/>
    <property type="evidence" value="ECO:0007669"/>
    <property type="project" value="InterPro"/>
</dbReference>
<dbReference type="Proteomes" id="UP000552683">
    <property type="component" value="Unassembled WGS sequence"/>
</dbReference>
<accession>A0A842J3M4</accession>
<gene>
    <name evidence="2" type="ORF">H7R39_03895</name>
</gene>
<dbReference type="InterPro" id="IPR010982">
    <property type="entry name" value="Lambda_DNA-bd_dom_sf"/>
</dbReference>
<dbReference type="EMBL" id="JACLZK010000001">
    <property type="protein sequence ID" value="MBC2882416.1"/>
    <property type="molecule type" value="Genomic_DNA"/>
</dbReference>
<dbReference type="Gene3D" id="1.10.260.40">
    <property type="entry name" value="lambda repressor-like DNA-binding domains"/>
    <property type="match status" value="1"/>
</dbReference>
<sequence>MNDISLIKELGLNEVSRRTHIEAEHLGYIADKNFEKLVRLNVKGFIKILERELNIDFSQWMSEYEAFMSERNQKNEHKSISVSPKISAYTADGKHSNTGVKLLGLALVAVLAGVIYVLNEGNHLSNVLNIFEDKNKSVTYTGAVAVQQAAKNLNEAKQESKNATNDENLYAIKNLEPILPTEENASATLAMPEVNLSVNTDKNETAQTNKEENITQNQEQNTSSDASKEIKQANDDKIWHLTASTKEIKIVPRKKTWLGVINLDENKKRSVDTTNSFTIEIGKKQLAVTGHGNINLEIDGQTIKFSDDRPKRFLIEKDKVSLLTYDEFVALNKGKSW</sequence>
<feature type="compositionally biased region" description="Basic and acidic residues" evidence="1">
    <location>
        <begin position="204"/>
        <end position="213"/>
    </location>
</feature>
<feature type="region of interest" description="Disordered" evidence="1">
    <location>
        <begin position="204"/>
        <end position="229"/>
    </location>
</feature>
<dbReference type="RefSeq" id="WP_185898042.1">
    <property type="nucleotide sequence ID" value="NZ_JACLZK010000001.1"/>
</dbReference>
<evidence type="ECO:0000313" key="3">
    <source>
        <dbReference type="Proteomes" id="UP000552683"/>
    </source>
</evidence>
<evidence type="ECO:0000313" key="2">
    <source>
        <dbReference type="EMBL" id="MBC2882416.1"/>
    </source>
</evidence>
<protein>
    <submittedName>
        <fullName evidence="2">Phosphatidylglycerophosphate synthase</fullName>
    </submittedName>
</protein>
<keyword evidence="3" id="KW-1185">Reference proteome</keyword>
<comment type="caution">
    <text evidence="2">The sequence shown here is derived from an EMBL/GenBank/DDBJ whole genome shotgun (WGS) entry which is preliminary data.</text>
</comment>
<name>A0A842J3M4_9BACT</name>
<dbReference type="AlphaFoldDB" id="A0A842J3M4"/>
<organism evidence="2 3">
    <name type="scientific">Campylobacter massiliensis</name>
    <dbReference type="NCBI Taxonomy" id="2762557"/>
    <lineage>
        <taxon>Bacteria</taxon>
        <taxon>Pseudomonadati</taxon>
        <taxon>Campylobacterota</taxon>
        <taxon>Epsilonproteobacteria</taxon>
        <taxon>Campylobacterales</taxon>
        <taxon>Campylobacteraceae</taxon>
        <taxon>Campylobacter</taxon>
    </lineage>
</organism>